<feature type="region of interest" description="Disordered" evidence="1">
    <location>
        <begin position="76"/>
        <end position="102"/>
    </location>
</feature>
<protein>
    <submittedName>
        <fullName evidence="2">Uncharacterized protein</fullName>
    </submittedName>
</protein>
<accession>A0A6G1J3I6</accession>
<keyword evidence="3" id="KW-1185">Reference proteome</keyword>
<evidence type="ECO:0000313" key="3">
    <source>
        <dbReference type="Proteomes" id="UP000799291"/>
    </source>
</evidence>
<organism evidence="2 3">
    <name type="scientific">Lentithecium fluviatile CBS 122367</name>
    <dbReference type="NCBI Taxonomy" id="1168545"/>
    <lineage>
        <taxon>Eukaryota</taxon>
        <taxon>Fungi</taxon>
        <taxon>Dikarya</taxon>
        <taxon>Ascomycota</taxon>
        <taxon>Pezizomycotina</taxon>
        <taxon>Dothideomycetes</taxon>
        <taxon>Pleosporomycetidae</taxon>
        <taxon>Pleosporales</taxon>
        <taxon>Massarineae</taxon>
        <taxon>Lentitheciaceae</taxon>
        <taxon>Lentithecium</taxon>
    </lineage>
</organism>
<reference evidence="2" key="1">
    <citation type="journal article" date="2020" name="Stud. Mycol.">
        <title>101 Dothideomycetes genomes: a test case for predicting lifestyles and emergence of pathogens.</title>
        <authorList>
            <person name="Haridas S."/>
            <person name="Albert R."/>
            <person name="Binder M."/>
            <person name="Bloem J."/>
            <person name="Labutti K."/>
            <person name="Salamov A."/>
            <person name="Andreopoulos B."/>
            <person name="Baker S."/>
            <person name="Barry K."/>
            <person name="Bills G."/>
            <person name="Bluhm B."/>
            <person name="Cannon C."/>
            <person name="Castanera R."/>
            <person name="Culley D."/>
            <person name="Daum C."/>
            <person name="Ezra D."/>
            <person name="Gonzalez J."/>
            <person name="Henrissat B."/>
            <person name="Kuo A."/>
            <person name="Liang C."/>
            <person name="Lipzen A."/>
            <person name="Lutzoni F."/>
            <person name="Magnuson J."/>
            <person name="Mondo S."/>
            <person name="Nolan M."/>
            <person name="Ohm R."/>
            <person name="Pangilinan J."/>
            <person name="Park H.-J."/>
            <person name="Ramirez L."/>
            <person name="Alfaro M."/>
            <person name="Sun H."/>
            <person name="Tritt A."/>
            <person name="Yoshinaga Y."/>
            <person name="Zwiers L.-H."/>
            <person name="Turgeon B."/>
            <person name="Goodwin S."/>
            <person name="Spatafora J."/>
            <person name="Crous P."/>
            <person name="Grigoriev I."/>
        </authorList>
    </citation>
    <scope>NUCLEOTIDE SEQUENCE</scope>
    <source>
        <strain evidence="2">CBS 122367</strain>
    </source>
</reference>
<proteinExistence type="predicted"/>
<evidence type="ECO:0000313" key="2">
    <source>
        <dbReference type="EMBL" id="KAF2684773.1"/>
    </source>
</evidence>
<dbReference type="AlphaFoldDB" id="A0A6G1J3I6"/>
<sequence length="102" mass="11524">MTPRGLRHARRAQVSLHPWSPYLVQLSWALSFPVLLAHGQTGRLSSRCWHEATEVVLWSGLLRLGSRIDGAVPEAASEHLRSERGTRKPSRRRMVVTRMACS</sequence>
<dbReference type="Proteomes" id="UP000799291">
    <property type="component" value="Unassembled WGS sequence"/>
</dbReference>
<gene>
    <name evidence="2" type="ORF">K458DRAFT_417642</name>
</gene>
<dbReference type="EMBL" id="MU005580">
    <property type="protein sequence ID" value="KAF2684773.1"/>
    <property type="molecule type" value="Genomic_DNA"/>
</dbReference>
<feature type="compositionally biased region" description="Basic and acidic residues" evidence="1">
    <location>
        <begin position="76"/>
        <end position="86"/>
    </location>
</feature>
<evidence type="ECO:0000256" key="1">
    <source>
        <dbReference type="SAM" id="MobiDB-lite"/>
    </source>
</evidence>
<name>A0A6G1J3I6_9PLEO</name>